<keyword evidence="2" id="KW-1185">Reference proteome</keyword>
<protein>
    <submittedName>
        <fullName evidence="1">Uncharacterized protein</fullName>
    </submittedName>
</protein>
<sequence>MYTEIGKWAVDPFYLKLSDSESENRSGWNENCLPRIGWAVSGLIDGLWPHPMPGCLEMVQDSTNQSPSDRNLCGPSGFDRHGQDRFLGFWWLKLGFFQLGRIYTALRIVSG</sequence>
<dbReference type="EMBL" id="CP036525">
    <property type="protein sequence ID" value="QDT05908.1"/>
    <property type="molecule type" value="Genomic_DNA"/>
</dbReference>
<proteinExistence type="predicted"/>
<accession>A0A517NFQ0</accession>
<evidence type="ECO:0000313" key="2">
    <source>
        <dbReference type="Proteomes" id="UP000318538"/>
    </source>
</evidence>
<reference evidence="1 2" key="1">
    <citation type="submission" date="2019-02" db="EMBL/GenBank/DDBJ databases">
        <title>Deep-cultivation of Planctomycetes and their phenomic and genomic characterization uncovers novel biology.</title>
        <authorList>
            <person name="Wiegand S."/>
            <person name="Jogler M."/>
            <person name="Boedeker C."/>
            <person name="Pinto D."/>
            <person name="Vollmers J."/>
            <person name="Rivas-Marin E."/>
            <person name="Kohn T."/>
            <person name="Peeters S.H."/>
            <person name="Heuer A."/>
            <person name="Rast P."/>
            <person name="Oberbeckmann S."/>
            <person name="Bunk B."/>
            <person name="Jeske O."/>
            <person name="Meyerdierks A."/>
            <person name="Storesund J.E."/>
            <person name="Kallscheuer N."/>
            <person name="Luecker S."/>
            <person name="Lage O.M."/>
            <person name="Pohl T."/>
            <person name="Merkel B.J."/>
            <person name="Hornburger P."/>
            <person name="Mueller R.-W."/>
            <person name="Bruemmer F."/>
            <person name="Labrenz M."/>
            <person name="Spormann A.M."/>
            <person name="Op den Camp H."/>
            <person name="Overmann J."/>
            <person name="Amann R."/>
            <person name="Jetten M.S.M."/>
            <person name="Mascher T."/>
            <person name="Medema M.H."/>
            <person name="Devos D.P."/>
            <person name="Kaster A.-K."/>
            <person name="Ovreas L."/>
            <person name="Rohde M."/>
            <person name="Galperin M.Y."/>
            <person name="Jogler C."/>
        </authorList>
    </citation>
    <scope>NUCLEOTIDE SEQUENCE [LARGE SCALE GENOMIC DNA]</scope>
    <source>
        <strain evidence="1 2">K22_7</strain>
    </source>
</reference>
<organism evidence="1 2">
    <name type="scientific">Rubripirellula lacrimiformis</name>
    <dbReference type="NCBI Taxonomy" id="1930273"/>
    <lineage>
        <taxon>Bacteria</taxon>
        <taxon>Pseudomonadati</taxon>
        <taxon>Planctomycetota</taxon>
        <taxon>Planctomycetia</taxon>
        <taxon>Pirellulales</taxon>
        <taxon>Pirellulaceae</taxon>
        <taxon>Rubripirellula</taxon>
    </lineage>
</organism>
<dbReference type="KEGG" id="rlc:K227x_43130"/>
<dbReference type="Proteomes" id="UP000318538">
    <property type="component" value="Chromosome"/>
</dbReference>
<dbReference type="AlphaFoldDB" id="A0A517NFQ0"/>
<name>A0A517NFQ0_9BACT</name>
<evidence type="ECO:0000313" key="1">
    <source>
        <dbReference type="EMBL" id="QDT05908.1"/>
    </source>
</evidence>
<dbReference type="RefSeq" id="WP_145172256.1">
    <property type="nucleotide sequence ID" value="NZ_CP036525.1"/>
</dbReference>
<gene>
    <name evidence="1" type="ORF">K227x_43130</name>
</gene>